<gene>
    <name evidence="8" type="ORF">PsYK624_074280</name>
</gene>
<feature type="signal peptide" evidence="7">
    <location>
        <begin position="1"/>
        <end position="17"/>
    </location>
</feature>
<dbReference type="GO" id="GO:0012505">
    <property type="term" value="C:endomembrane system"/>
    <property type="evidence" value="ECO:0007669"/>
    <property type="project" value="UniProtKB-SubCell"/>
</dbReference>
<keyword evidence="4 6" id="KW-1133">Transmembrane helix</keyword>
<dbReference type="Pfam" id="PF10270">
    <property type="entry name" value="MMgT"/>
    <property type="match status" value="1"/>
</dbReference>
<evidence type="ECO:0000256" key="1">
    <source>
        <dbReference type="ARBA" id="ARBA00004127"/>
    </source>
</evidence>
<keyword evidence="9" id="KW-1185">Reference proteome</keyword>
<dbReference type="Proteomes" id="UP000703269">
    <property type="component" value="Unassembled WGS sequence"/>
</dbReference>
<comment type="caution">
    <text evidence="8">The sequence shown here is derived from an EMBL/GenBank/DDBJ whole genome shotgun (WGS) entry which is preliminary data.</text>
</comment>
<name>A0A9P3GCE8_9APHY</name>
<dbReference type="EMBL" id="BPQB01000020">
    <property type="protein sequence ID" value="GJE91279.1"/>
    <property type="molecule type" value="Genomic_DNA"/>
</dbReference>
<evidence type="ECO:0000256" key="6">
    <source>
        <dbReference type="SAM" id="Phobius"/>
    </source>
</evidence>
<protein>
    <submittedName>
        <fullName evidence="8">Membrane magnesium transporter-like protein</fullName>
    </submittedName>
</protein>
<dbReference type="OrthoDB" id="44756at2759"/>
<feature type="transmembrane region" description="Helical" evidence="6">
    <location>
        <begin position="36"/>
        <end position="59"/>
    </location>
</feature>
<keyword evidence="7" id="KW-0732">Signal</keyword>
<sequence length="106" mass="11490">MVGNVLLLLACVAILHAAFSTYEHLSQLKALGRPEGALPTDIVIEAIVALALGTLGSVLRTDELREITWRSEMKKRPLEDIDPRLSFSVFAARAGLLPAQPTPEKS</sequence>
<keyword evidence="3 6" id="KW-0812">Transmembrane</keyword>
<accession>A0A9P3GCE8</accession>
<evidence type="ECO:0000313" key="8">
    <source>
        <dbReference type="EMBL" id="GJE91279.1"/>
    </source>
</evidence>
<organism evidence="8 9">
    <name type="scientific">Phanerochaete sordida</name>
    <dbReference type="NCBI Taxonomy" id="48140"/>
    <lineage>
        <taxon>Eukaryota</taxon>
        <taxon>Fungi</taxon>
        <taxon>Dikarya</taxon>
        <taxon>Basidiomycota</taxon>
        <taxon>Agaricomycotina</taxon>
        <taxon>Agaricomycetes</taxon>
        <taxon>Polyporales</taxon>
        <taxon>Phanerochaetaceae</taxon>
        <taxon>Phanerochaete</taxon>
    </lineage>
</organism>
<comment type="similarity">
    <text evidence="2">Belongs to the membrane magnesium transporter (TC 1.A.67) family.</text>
</comment>
<reference evidence="8 9" key="1">
    <citation type="submission" date="2021-08" db="EMBL/GenBank/DDBJ databases">
        <title>Draft Genome Sequence of Phanerochaete sordida strain YK-624.</title>
        <authorList>
            <person name="Mori T."/>
            <person name="Dohra H."/>
            <person name="Suzuki T."/>
            <person name="Kawagishi H."/>
            <person name="Hirai H."/>
        </authorList>
    </citation>
    <scope>NUCLEOTIDE SEQUENCE [LARGE SCALE GENOMIC DNA]</scope>
    <source>
        <strain evidence="8 9">YK-624</strain>
    </source>
</reference>
<comment type="subcellular location">
    <subcellularLocation>
        <location evidence="1">Endomembrane system</location>
        <topology evidence="1">Multi-pass membrane protein</topology>
    </subcellularLocation>
</comment>
<feature type="chain" id="PRO_5040397234" evidence="7">
    <location>
        <begin position="18"/>
        <end position="106"/>
    </location>
</feature>
<dbReference type="InterPro" id="IPR018937">
    <property type="entry name" value="MMgT"/>
</dbReference>
<proteinExistence type="inferred from homology"/>
<dbReference type="AlphaFoldDB" id="A0A9P3GCE8"/>
<evidence type="ECO:0000256" key="7">
    <source>
        <dbReference type="SAM" id="SignalP"/>
    </source>
</evidence>
<evidence type="ECO:0000256" key="5">
    <source>
        <dbReference type="ARBA" id="ARBA00023136"/>
    </source>
</evidence>
<evidence type="ECO:0000313" key="9">
    <source>
        <dbReference type="Proteomes" id="UP000703269"/>
    </source>
</evidence>
<keyword evidence="5 6" id="KW-0472">Membrane</keyword>
<evidence type="ECO:0000256" key="3">
    <source>
        <dbReference type="ARBA" id="ARBA00022692"/>
    </source>
</evidence>
<evidence type="ECO:0000256" key="4">
    <source>
        <dbReference type="ARBA" id="ARBA00022989"/>
    </source>
</evidence>
<evidence type="ECO:0000256" key="2">
    <source>
        <dbReference type="ARBA" id="ARBA00006109"/>
    </source>
</evidence>